<dbReference type="InterPro" id="IPR021852">
    <property type="entry name" value="DUF3456"/>
</dbReference>
<keyword evidence="3" id="KW-1185">Reference proteome</keyword>
<dbReference type="GO" id="GO:0034663">
    <property type="term" value="C:endoplasmic reticulum chaperone complex"/>
    <property type="evidence" value="ECO:0007669"/>
    <property type="project" value="TreeGrafter"/>
</dbReference>
<keyword evidence="1" id="KW-0732">Signal</keyword>
<reference evidence="4" key="1">
    <citation type="submission" date="2025-08" db="UniProtKB">
        <authorList>
            <consortium name="RefSeq"/>
        </authorList>
    </citation>
    <scope>IDENTIFICATION</scope>
    <source>
        <tissue evidence="4">Sperm</tissue>
    </source>
</reference>
<dbReference type="PANTHER" id="PTHR15881:SF2">
    <property type="entry name" value="MARGINAL ZONE B- AND B1-CELL-SPECIFIC PROTEIN"/>
    <property type="match status" value="1"/>
</dbReference>
<dbReference type="PANTHER" id="PTHR15881">
    <property type="entry name" value="MARGINAL ZONE B- AND B1-CELL-SPECIFIC PROTEIN"/>
    <property type="match status" value="1"/>
</dbReference>
<dbReference type="GO" id="GO:0030888">
    <property type="term" value="P:regulation of B cell proliferation"/>
    <property type="evidence" value="ECO:0007669"/>
    <property type="project" value="TreeGrafter"/>
</dbReference>
<proteinExistence type="predicted"/>
<gene>
    <name evidence="4" type="primary">MZB1</name>
</gene>
<dbReference type="InterPro" id="IPR052682">
    <property type="entry name" value="MZB1"/>
</dbReference>
<accession>A0AAJ7TYF4</accession>
<feature type="signal peptide" evidence="1">
    <location>
        <begin position="1"/>
        <end position="28"/>
    </location>
</feature>
<dbReference type="Pfam" id="PF11938">
    <property type="entry name" value="DUF3456"/>
    <property type="match status" value="1"/>
</dbReference>
<dbReference type="Proteomes" id="UP001318040">
    <property type="component" value="Chromosome 41"/>
</dbReference>
<name>A0AAJ7TYF4_PETMA</name>
<dbReference type="KEGG" id="pmrn:116951053"/>
<sequence>MKMTMKMTAWCCCCWCLAVCALLSPCGAAASKDAADGLGTAGGTLSFQTPELSDEEGHSQHMPQHLRCDACRAIAYQMQEHLSRAVQKRPALRKGLSGSAELPESELLDTMEQCCSQSWNDYGVKELSGQKRLSGPGLEAQDAMGMMMGGGKWPFRLLQMCHALLGELGEEEIYAAFRSAAPPGQGLAPWLCQRDCGAQGAAQRDVTPLSREHTEM</sequence>
<evidence type="ECO:0000259" key="2">
    <source>
        <dbReference type="Pfam" id="PF11938"/>
    </source>
</evidence>
<evidence type="ECO:0000313" key="4">
    <source>
        <dbReference type="RefSeq" id="XP_032825300.1"/>
    </source>
</evidence>
<organism evidence="3 4">
    <name type="scientific">Petromyzon marinus</name>
    <name type="common">Sea lamprey</name>
    <dbReference type="NCBI Taxonomy" id="7757"/>
    <lineage>
        <taxon>Eukaryota</taxon>
        <taxon>Metazoa</taxon>
        <taxon>Chordata</taxon>
        <taxon>Craniata</taxon>
        <taxon>Vertebrata</taxon>
        <taxon>Cyclostomata</taxon>
        <taxon>Hyperoartia</taxon>
        <taxon>Petromyzontiformes</taxon>
        <taxon>Petromyzontidae</taxon>
        <taxon>Petromyzon</taxon>
    </lineage>
</organism>
<protein>
    <submittedName>
        <fullName evidence="4">Marginal zone B- and B1-cell-specific protein</fullName>
    </submittedName>
</protein>
<feature type="domain" description="DUF3456" evidence="2">
    <location>
        <begin position="67"/>
        <end position="194"/>
    </location>
</feature>
<dbReference type="AlphaFoldDB" id="A0AAJ7TYF4"/>
<dbReference type="CTD" id="51237"/>
<dbReference type="RefSeq" id="XP_032825300.1">
    <property type="nucleotide sequence ID" value="XM_032969409.1"/>
</dbReference>
<feature type="chain" id="PRO_5042610781" evidence="1">
    <location>
        <begin position="29"/>
        <end position="216"/>
    </location>
</feature>
<evidence type="ECO:0000256" key="1">
    <source>
        <dbReference type="SAM" id="SignalP"/>
    </source>
</evidence>
<dbReference type="GO" id="GO:0005576">
    <property type="term" value="C:extracellular region"/>
    <property type="evidence" value="ECO:0007669"/>
    <property type="project" value="TreeGrafter"/>
</dbReference>
<evidence type="ECO:0000313" key="3">
    <source>
        <dbReference type="Proteomes" id="UP001318040"/>
    </source>
</evidence>